<organism evidence="1 2">
    <name type="scientific">Lipomyces kononenkoae</name>
    <name type="common">Yeast</name>
    <dbReference type="NCBI Taxonomy" id="34357"/>
    <lineage>
        <taxon>Eukaryota</taxon>
        <taxon>Fungi</taxon>
        <taxon>Dikarya</taxon>
        <taxon>Ascomycota</taxon>
        <taxon>Saccharomycotina</taxon>
        <taxon>Lipomycetes</taxon>
        <taxon>Lipomycetales</taxon>
        <taxon>Lipomycetaceae</taxon>
        <taxon>Lipomyces</taxon>
    </lineage>
</organism>
<name>A0ACC3T6I2_LIPKO</name>
<evidence type="ECO:0000313" key="2">
    <source>
        <dbReference type="Proteomes" id="UP001433508"/>
    </source>
</evidence>
<gene>
    <name evidence="1" type="ORF">V1525DRAFT_372853</name>
</gene>
<reference evidence="2" key="1">
    <citation type="journal article" date="2024" name="Front. Bioeng. Biotechnol.">
        <title>Genome-scale model development and genomic sequencing of the oleaginous clade Lipomyces.</title>
        <authorList>
            <person name="Czajka J.J."/>
            <person name="Han Y."/>
            <person name="Kim J."/>
            <person name="Mondo S.J."/>
            <person name="Hofstad B.A."/>
            <person name="Robles A."/>
            <person name="Haridas S."/>
            <person name="Riley R."/>
            <person name="LaButti K."/>
            <person name="Pangilinan J."/>
            <person name="Andreopoulos W."/>
            <person name="Lipzen A."/>
            <person name="Yan J."/>
            <person name="Wang M."/>
            <person name="Ng V."/>
            <person name="Grigoriev I.V."/>
            <person name="Spatafora J.W."/>
            <person name="Magnuson J.K."/>
            <person name="Baker S.E."/>
            <person name="Pomraning K.R."/>
        </authorList>
    </citation>
    <scope>NUCLEOTIDE SEQUENCE [LARGE SCALE GENOMIC DNA]</scope>
    <source>
        <strain evidence="2">CBS 7786</strain>
    </source>
</reference>
<dbReference type="Proteomes" id="UP001433508">
    <property type="component" value="Unassembled WGS sequence"/>
</dbReference>
<accession>A0ACC3T6I2</accession>
<sequence length="402" mass="44884">MENSTRPLLPYSHNQSRPLDEIALQTVNRKRDYQTSDSYIEPASTDVDDSDLGSDSQAVCRISGHKRIQLSSDFGNNDDWIALPSSPPKEEISRSFISTATTRTSFNTALEPQGHLSVSRTTSALSGRSSSFVVVDGPSDCSSTRIRQALEDGMRKIDLDGLNLDTIPDEIEDLRNLVVLDSGLTGHQDAGPLRQDIEIYLSNNNISGMPPPLFSVENITVLSLRNNRLTAIPNAIYRLRNLQNLSLGGNELQYLPAQILLLKQLHVLTVHPNPLRLLPESATLREAKSGGLMYLVFASSPAIEFNSATARLSEFCLRILSQYRATEKEINKWNLPDNILQLVSLATKMNSYKNTCGQCGAFMVKEMAFAYEWWNGVVGIDRFVIRRDFCSGKCIEKWRQDL</sequence>
<keyword evidence="2" id="KW-1185">Reference proteome</keyword>
<protein>
    <submittedName>
        <fullName evidence="1">Uncharacterized protein</fullName>
    </submittedName>
</protein>
<comment type="caution">
    <text evidence="1">The sequence shown here is derived from an EMBL/GenBank/DDBJ whole genome shotgun (WGS) entry which is preliminary data.</text>
</comment>
<evidence type="ECO:0000313" key="1">
    <source>
        <dbReference type="EMBL" id="KAK9239310.1"/>
    </source>
</evidence>
<proteinExistence type="predicted"/>
<dbReference type="EMBL" id="MU971347">
    <property type="protein sequence ID" value="KAK9239310.1"/>
    <property type="molecule type" value="Genomic_DNA"/>
</dbReference>